<evidence type="ECO:0000256" key="7">
    <source>
        <dbReference type="ARBA" id="ARBA00023180"/>
    </source>
</evidence>
<dbReference type="GO" id="GO:0016788">
    <property type="term" value="F:hydrolase activity, acting on ester bonds"/>
    <property type="evidence" value="ECO:0007669"/>
    <property type="project" value="InterPro"/>
</dbReference>
<dbReference type="GO" id="GO:0004519">
    <property type="term" value="F:endonuclease activity"/>
    <property type="evidence" value="ECO:0007669"/>
    <property type="project" value="UniProtKB-KW"/>
</dbReference>
<keyword evidence="7" id="KW-0325">Glycoprotein</keyword>
<dbReference type="GO" id="GO:0046872">
    <property type="term" value="F:metal ion binding"/>
    <property type="evidence" value="ECO:0007669"/>
    <property type="project" value="UniProtKB-KW"/>
</dbReference>
<dbReference type="GO" id="GO:0003676">
    <property type="term" value="F:nucleic acid binding"/>
    <property type="evidence" value="ECO:0007669"/>
    <property type="project" value="InterPro"/>
</dbReference>
<evidence type="ECO:0000256" key="2">
    <source>
        <dbReference type="ARBA" id="ARBA00022722"/>
    </source>
</evidence>
<accession>A0AAW2ZJA4</accession>
<dbReference type="Proteomes" id="UP001431209">
    <property type="component" value="Unassembled WGS sequence"/>
</dbReference>
<keyword evidence="8" id="KW-0732">Signal</keyword>
<feature type="chain" id="PRO_5043777874" evidence="8">
    <location>
        <begin position="23"/>
        <end position="309"/>
    </location>
</feature>
<evidence type="ECO:0000256" key="8">
    <source>
        <dbReference type="SAM" id="SignalP"/>
    </source>
</evidence>
<comment type="similarity">
    <text evidence="1">Belongs to the nuclease type I family.</text>
</comment>
<evidence type="ECO:0000256" key="1">
    <source>
        <dbReference type="ARBA" id="ARBA00009547"/>
    </source>
</evidence>
<keyword evidence="5" id="KW-0378">Hydrolase</keyword>
<evidence type="ECO:0000256" key="3">
    <source>
        <dbReference type="ARBA" id="ARBA00022723"/>
    </source>
</evidence>
<protein>
    <submittedName>
        <fullName evidence="9">Endonuclease</fullName>
    </submittedName>
</protein>
<dbReference type="Gene3D" id="1.10.575.10">
    <property type="entry name" value="P1 Nuclease"/>
    <property type="match status" value="1"/>
</dbReference>
<dbReference type="CDD" id="cd11010">
    <property type="entry name" value="S1-P1_nuclease"/>
    <property type="match status" value="1"/>
</dbReference>
<proteinExistence type="inferred from homology"/>
<evidence type="ECO:0000256" key="4">
    <source>
        <dbReference type="ARBA" id="ARBA00022759"/>
    </source>
</evidence>
<dbReference type="AlphaFoldDB" id="A0AAW2ZJA4"/>
<dbReference type="InterPro" id="IPR003154">
    <property type="entry name" value="S1/P1nuclease"/>
</dbReference>
<gene>
    <name evidence="9" type="ORF">AKO1_009327</name>
</gene>
<evidence type="ECO:0000313" key="10">
    <source>
        <dbReference type="Proteomes" id="UP001431209"/>
    </source>
</evidence>
<keyword evidence="4 9" id="KW-0255">Endonuclease</keyword>
<evidence type="ECO:0000256" key="5">
    <source>
        <dbReference type="ARBA" id="ARBA00022801"/>
    </source>
</evidence>
<keyword evidence="3" id="KW-0479">Metal-binding</keyword>
<comment type="caution">
    <text evidence="9">The sequence shown here is derived from an EMBL/GenBank/DDBJ whole genome shotgun (WGS) entry which is preliminary data.</text>
</comment>
<dbReference type="PANTHER" id="PTHR33146:SF26">
    <property type="entry name" value="ENDONUCLEASE 4"/>
    <property type="match status" value="1"/>
</dbReference>
<dbReference type="Pfam" id="PF02265">
    <property type="entry name" value="S1-P1_nuclease"/>
    <property type="match status" value="1"/>
</dbReference>
<dbReference type="EMBL" id="JAOPGA020001623">
    <property type="protein sequence ID" value="KAL0489962.1"/>
    <property type="molecule type" value="Genomic_DNA"/>
</dbReference>
<sequence length="309" mass="34949">MANIITLSVVALCLCAMVHCWGKDGHIITGNLAQEYLSDKAQEMVQDILSKYEGPDGARFKQLGPLAPYADVLRESYPWAVTYHFINVEKDQKGFVPKINCPNLHCLFGAINNYTKIMLDKDSSDFSKGTALMFLTHFFGDLHQPLHVAHKSDKGGNDIKLKLNEDWFTRYKSSNLHHIWDSDMLYQFQRVEEKPNTTHVVDYIKNNLVNKQALDKYGKVDDLIAVSDESLNLSLKVAYKRALDLDLENFPISYYDSVIPTVLNQVMAGGLRLSAWLNYIADEANAGAENHNCVICNVLGRMMSRLNVL</sequence>
<keyword evidence="2" id="KW-0540">Nuclease</keyword>
<dbReference type="InterPro" id="IPR008947">
    <property type="entry name" value="PLipase_C/P1_nuclease_dom_sf"/>
</dbReference>
<feature type="signal peptide" evidence="8">
    <location>
        <begin position="1"/>
        <end position="22"/>
    </location>
</feature>
<reference evidence="9 10" key="1">
    <citation type="submission" date="2024-03" db="EMBL/GenBank/DDBJ databases">
        <title>The Acrasis kona genome and developmental transcriptomes reveal deep origins of eukaryotic multicellular pathways.</title>
        <authorList>
            <person name="Sheikh S."/>
            <person name="Fu C.-J."/>
            <person name="Brown M.W."/>
            <person name="Baldauf S.L."/>
        </authorList>
    </citation>
    <scope>NUCLEOTIDE SEQUENCE [LARGE SCALE GENOMIC DNA]</scope>
    <source>
        <strain evidence="9 10">ATCC MYA-3509</strain>
    </source>
</reference>
<dbReference type="PANTHER" id="PTHR33146">
    <property type="entry name" value="ENDONUCLEASE 4"/>
    <property type="match status" value="1"/>
</dbReference>
<keyword evidence="10" id="KW-1185">Reference proteome</keyword>
<dbReference type="GO" id="GO:0006308">
    <property type="term" value="P:DNA catabolic process"/>
    <property type="evidence" value="ECO:0007669"/>
    <property type="project" value="InterPro"/>
</dbReference>
<keyword evidence="6" id="KW-1015">Disulfide bond</keyword>
<evidence type="ECO:0000256" key="6">
    <source>
        <dbReference type="ARBA" id="ARBA00023157"/>
    </source>
</evidence>
<evidence type="ECO:0000313" key="9">
    <source>
        <dbReference type="EMBL" id="KAL0489962.1"/>
    </source>
</evidence>
<organism evidence="9 10">
    <name type="scientific">Acrasis kona</name>
    <dbReference type="NCBI Taxonomy" id="1008807"/>
    <lineage>
        <taxon>Eukaryota</taxon>
        <taxon>Discoba</taxon>
        <taxon>Heterolobosea</taxon>
        <taxon>Tetramitia</taxon>
        <taxon>Eutetramitia</taxon>
        <taxon>Acrasidae</taxon>
        <taxon>Acrasis</taxon>
    </lineage>
</organism>
<name>A0AAW2ZJA4_9EUKA</name>
<dbReference type="SUPFAM" id="SSF48537">
    <property type="entry name" value="Phospholipase C/P1 nuclease"/>
    <property type="match status" value="1"/>
</dbReference>